<dbReference type="GO" id="GO:0052621">
    <property type="term" value="F:diguanylate cyclase activity"/>
    <property type="evidence" value="ECO:0007669"/>
    <property type="project" value="UniProtKB-EC"/>
</dbReference>
<dbReference type="NCBIfam" id="TIGR00229">
    <property type="entry name" value="sensory_box"/>
    <property type="match status" value="1"/>
</dbReference>
<keyword evidence="3" id="KW-0548">Nucleotidyltransferase</keyword>
<dbReference type="InterPro" id="IPR043128">
    <property type="entry name" value="Rev_trsase/Diguanyl_cyclase"/>
</dbReference>
<dbReference type="SMART" id="SM00267">
    <property type="entry name" value="GGDEF"/>
    <property type="match status" value="1"/>
</dbReference>
<name>A0ABV7VHP4_9PROT</name>
<dbReference type="PANTHER" id="PTHR44757">
    <property type="entry name" value="DIGUANYLATE CYCLASE DGCP"/>
    <property type="match status" value="1"/>
</dbReference>
<dbReference type="Pfam" id="PF00990">
    <property type="entry name" value="GGDEF"/>
    <property type="match status" value="1"/>
</dbReference>
<dbReference type="RefSeq" id="WP_379726686.1">
    <property type="nucleotide sequence ID" value="NZ_JBHRYJ010000002.1"/>
</dbReference>
<evidence type="ECO:0000313" key="4">
    <source>
        <dbReference type="Proteomes" id="UP001595711"/>
    </source>
</evidence>
<proteinExistence type="predicted"/>
<dbReference type="NCBIfam" id="TIGR00254">
    <property type="entry name" value="GGDEF"/>
    <property type="match status" value="1"/>
</dbReference>
<dbReference type="Proteomes" id="UP001595711">
    <property type="component" value="Unassembled WGS sequence"/>
</dbReference>
<dbReference type="SUPFAM" id="SSF55785">
    <property type="entry name" value="PYP-like sensor domain (PAS domain)"/>
    <property type="match status" value="1"/>
</dbReference>
<dbReference type="InterPro" id="IPR052155">
    <property type="entry name" value="Biofilm_reg_signaling"/>
</dbReference>
<dbReference type="InterPro" id="IPR000160">
    <property type="entry name" value="GGDEF_dom"/>
</dbReference>
<dbReference type="CDD" id="cd00130">
    <property type="entry name" value="PAS"/>
    <property type="match status" value="1"/>
</dbReference>
<dbReference type="InterPro" id="IPR035965">
    <property type="entry name" value="PAS-like_dom_sf"/>
</dbReference>
<evidence type="ECO:0000259" key="2">
    <source>
        <dbReference type="PROSITE" id="PS50887"/>
    </source>
</evidence>
<comment type="caution">
    <text evidence="3">The sequence shown here is derived from an EMBL/GenBank/DDBJ whole genome shotgun (WGS) entry which is preliminary data.</text>
</comment>
<dbReference type="SUPFAM" id="SSF55073">
    <property type="entry name" value="Nucleotide cyclase"/>
    <property type="match status" value="1"/>
</dbReference>
<dbReference type="EC" id="2.7.7.65" evidence="3"/>
<accession>A0ABV7VHP4</accession>
<protein>
    <submittedName>
        <fullName evidence="3">Diguanylate cyclase</fullName>
        <ecNumber evidence="3">2.7.7.65</ecNumber>
    </submittedName>
</protein>
<dbReference type="Gene3D" id="3.30.450.20">
    <property type="entry name" value="PAS domain"/>
    <property type="match status" value="1"/>
</dbReference>
<sequence length="431" mass="46003">MSQSGIASDVAAASLQFAPDLLVPVFPGPAALLDGQGQILLANDAARPLLDALGQGLLPALAAAIDTALDQGGARQERADVPGPRGGAAVQVTLLPVGGAASRQDRRLLLLGRDATLERNLIQALMQSRQLFKDLVTCSTDFAWETKADGRLGFVSPRGALGFTARELEGRPARELMAADSPETPAPSLLPFEAQQPLDDVEIFLVRKDGSVGCFEVSCLPVRDAAGAWGGARGVARDVTDARARVDALRRAHKQLNTLANTDGLTGLLNRRAFLEELDKRLVRHRRNRLRGTLIYFDLDNFKKVNDVHGHQAGDEVLKGVAVAVRKTLRVVDLASRIGGDEFLVWLEETGRESAESIAARLHEAARELDREYGAPGFPLGFSIGIVFSCLAAAEGAEGLIARADEAMYTAKKGGKGRSFIAPLPDDEAVK</sequence>
<dbReference type="CDD" id="cd01949">
    <property type="entry name" value="GGDEF"/>
    <property type="match status" value="1"/>
</dbReference>
<gene>
    <name evidence="3" type="ORF">ACFOOQ_12205</name>
</gene>
<feature type="domain" description="GGDEF" evidence="2">
    <location>
        <begin position="290"/>
        <end position="424"/>
    </location>
</feature>
<keyword evidence="3" id="KW-0808">Transferase</keyword>
<dbReference type="EMBL" id="JBHRYJ010000002">
    <property type="protein sequence ID" value="MFC3676311.1"/>
    <property type="molecule type" value="Genomic_DNA"/>
</dbReference>
<feature type="domain" description="PAC" evidence="1">
    <location>
        <begin position="199"/>
        <end position="251"/>
    </location>
</feature>
<dbReference type="Pfam" id="PF08448">
    <property type="entry name" value="PAS_4"/>
    <property type="match status" value="1"/>
</dbReference>
<reference evidence="4" key="1">
    <citation type="journal article" date="2019" name="Int. J. Syst. Evol. Microbiol.">
        <title>The Global Catalogue of Microorganisms (GCM) 10K type strain sequencing project: providing services to taxonomists for standard genome sequencing and annotation.</title>
        <authorList>
            <consortium name="The Broad Institute Genomics Platform"/>
            <consortium name="The Broad Institute Genome Sequencing Center for Infectious Disease"/>
            <person name="Wu L."/>
            <person name="Ma J."/>
        </authorList>
    </citation>
    <scope>NUCLEOTIDE SEQUENCE [LARGE SCALE GENOMIC DNA]</scope>
    <source>
        <strain evidence="4">KCTC 42182</strain>
    </source>
</reference>
<dbReference type="InterPro" id="IPR029787">
    <property type="entry name" value="Nucleotide_cyclase"/>
</dbReference>
<dbReference type="PANTHER" id="PTHR44757:SF2">
    <property type="entry name" value="BIOFILM ARCHITECTURE MAINTENANCE PROTEIN MBAA"/>
    <property type="match status" value="1"/>
</dbReference>
<evidence type="ECO:0000313" key="3">
    <source>
        <dbReference type="EMBL" id="MFC3676311.1"/>
    </source>
</evidence>
<dbReference type="InterPro" id="IPR000700">
    <property type="entry name" value="PAS-assoc_C"/>
</dbReference>
<dbReference type="InterPro" id="IPR000014">
    <property type="entry name" value="PAS"/>
</dbReference>
<dbReference type="PROSITE" id="PS50887">
    <property type="entry name" value="GGDEF"/>
    <property type="match status" value="1"/>
</dbReference>
<evidence type="ECO:0000259" key="1">
    <source>
        <dbReference type="PROSITE" id="PS50113"/>
    </source>
</evidence>
<dbReference type="Gene3D" id="3.30.70.270">
    <property type="match status" value="1"/>
</dbReference>
<organism evidence="3 4">
    <name type="scientific">Ferrovibrio xuzhouensis</name>
    <dbReference type="NCBI Taxonomy" id="1576914"/>
    <lineage>
        <taxon>Bacteria</taxon>
        <taxon>Pseudomonadati</taxon>
        <taxon>Pseudomonadota</taxon>
        <taxon>Alphaproteobacteria</taxon>
        <taxon>Rhodospirillales</taxon>
        <taxon>Rhodospirillaceae</taxon>
        <taxon>Ferrovibrio</taxon>
    </lineage>
</organism>
<dbReference type="InterPro" id="IPR013656">
    <property type="entry name" value="PAS_4"/>
</dbReference>
<dbReference type="PROSITE" id="PS50113">
    <property type="entry name" value="PAC"/>
    <property type="match status" value="1"/>
</dbReference>
<keyword evidence="4" id="KW-1185">Reference proteome</keyword>